<dbReference type="InterPro" id="IPR050304">
    <property type="entry name" value="MT-severing_AAA_ATPase"/>
</dbReference>
<reference evidence="2 3" key="1">
    <citation type="submission" date="2023-07" db="EMBL/GenBank/DDBJ databases">
        <title>Sorghum-associated microbial communities from plants grown in Nebraska, USA.</title>
        <authorList>
            <person name="Schachtman D."/>
        </authorList>
    </citation>
    <scope>NUCLEOTIDE SEQUENCE [LARGE SCALE GENOMIC DNA]</scope>
    <source>
        <strain evidence="2 3">DS994</strain>
    </source>
</reference>
<organism evidence="2 3">
    <name type="scientific">Pseudarthrobacter defluvii</name>
    <dbReference type="NCBI Taxonomy" id="410837"/>
    <lineage>
        <taxon>Bacteria</taxon>
        <taxon>Bacillati</taxon>
        <taxon>Actinomycetota</taxon>
        <taxon>Actinomycetes</taxon>
        <taxon>Micrococcales</taxon>
        <taxon>Micrococcaceae</taxon>
        <taxon>Pseudarthrobacter</taxon>
    </lineage>
</organism>
<dbReference type="PANTHER" id="PTHR23074:SF83">
    <property type="entry name" value="VACUOLAR PROTEIN SORTING-ASSOCIATED PROTEIN 4A"/>
    <property type="match status" value="1"/>
</dbReference>
<dbReference type="SUPFAM" id="SSF52540">
    <property type="entry name" value="P-loop containing nucleoside triphosphate hydrolases"/>
    <property type="match status" value="1"/>
</dbReference>
<proteinExistence type="predicted"/>
<dbReference type="CDD" id="cd19481">
    <property type="entry name" value="RecA-like_protease"/>
    <property type="match status" value="1"/>
</dbReference>
<keyword evidence="3" id="KW-1185">Reference proteome</keyword>
<dbReference type="RefSeq" id="WP_307493149.1">
    <property type="nucleotide sequence ID" value="NZ_JAUSSY010000020.1"/>
</dbReference>
<dbReference type="Gene3D" id="3.40.50.300">
    <property type="entry name" value="P-loop containing nucleotide triphosphate hydrolases"/>
    <property type="match status" value="1"/>
</dbReference>
<comment type="caution">
    <text evidence="2">The sequence shown here is derived from an EMBL/GenBank/DDBJ whole genome shotgun (WGS) entry which is preliminary data.</text>
</comment>
<gene>
    <name evidence="2" type="ORF">J2T22_004058</name>
</gene>
<feature type="domain" description="AAA+ ATPase" evidence="1">
    <location>
        <begin position="435"/>
        <end position="567"/>
    </location>
</feature>
<evidence type="ECO:0000313" key="3">
    <source>
        <dbReference type="Proteomes" id="UP001226389"/>
    </source>
</evidence>
<name>A0ABT9UPE2_9MICC</name>
<dbReference type="Proteomes" id="UP001226389">
    <property type="component" value="Unassembled WGS sequence"/>
</dbReference>
<protein>
    <recommendedName>
        <fullName evidence="1">AAA+ ATPase domain-containing protein</fullName>
    </recommendedName>
</protein>
<accession>A0ABT9UPE2</accession>
<dbReference type="EMBL" id="JAUSSY010000020">
    <property type="protein sequence ID" value="MDQ0120848.1"/>
    <property type="molecule type" value="Genomic_DNA"/>
</dbReference>
<evidence type="ECO:0000259" key="1">
    <source>
        <dbReference type="SMART" id="SM00382"/>
    </source>
</evidence>
<dbReference type="SMART" id="SM00382">
    <property type="entry name" value="AAA"/>
    <property type="match status" value="1"/>
</dbReference>
<dbReference type="InterPro" id="IPR003593">
    <property type="entry name" value="AAA+_ATPase"/>
</dbReference>
<dbReference type="PANTHER" id="PTHR23074">
    <property type="entry name" value="AAA DOMAIN-CONTAINING"/>
    <property type="match status" value="1"/>
</dbReference>
<evidence type="ECO:0000313" key="2">
    <source>
        <dbReference type="EMBL" id="MDQ0120848.1"/>
    </source>
</evidence>
<sequence length="655" mass="69235">MSELTFVVPPTIDIVSADLTARAGVLASRVAAVIEQHCTPESGAEQAVAFLRDWADAAGFPDQPPAGAPLQRLIDGYDLTGDEADLVLLAGLPEEHEGLASTFRSLHPAAEPRPTAGLAALVLGGRPAERGRLRRLLSSGSAVRNGLVCADGSAPFFERSLALAAELWQALHGCDAWPAELARVACVGPPAGMDAWLALADVRAVIGAVRRSARVLVAVPHDDPQVAQARCEAIASEVGKTVVGGMIAANDGRGIRLLLAHAVARGAVPMITLPDSAERAGAVDLGDFPGTVLVATRPGILLAPADRALLRVDAGPAPLASVRHAWAAALPALGVGAGDVAARHPLDPAITAQLALDFAAAGHDPDPGEVSKAVRGRTGVNLPAGSRLVVPDVGWSQLVLSSDVLEQLHAAVDRLNQQTTVLDGWRMREHSQATRGVRMLFSGQPGTGKSLAAATLATAIDTDLMVVDVARLVSKWLGETEKNLAAIFEAAERTRAVLLLDEADALFGTRTEISDSHDRYANLETAYLLQRVEQFDGLIVLTSNLRQNIDPAFTRRLDFVIDFPLPDLSARLALWRRSLPEVLGEVRGPDLDLDALARIYPIPGGWIRNAAVAAAFSAATSGEPITQRRLIDAVRREYLKASTPFPGEPPRRRDD</sequence>
<dbReference type="InterPro" id="IPR003959">
    <property type="entry name" value="ATPase_AAA_core"/>
</dbReference>
<dbReference type="InterPro" id="IPR027417">
    <property type="entry name" value="P-loop_NTPase"/>
</dbReference>
<dbReference type="Pfam" id="PF00004">
    <property type="entry name" value="AAA"/>
    <property type="match status" value="1"/>
</dbReference>